<accession>A0A6A0ANQ8</accession>
<reference evidence="2 3" key="1">
    <citation type="submission" date="2020-02" db="EMBL/GenBank/DDBJ databases">
        <title>Whole Genome Shotgun Sequence of Streptomyces sp. strain CWH03.</title>
        <authorList>
            <person name="Dohra H."/>
            <person name="Kodani S."/>
            <person name="Yamamura H."/>
        </authorList>
    </citation>
    <scope>NUCLEOTIDE SEQUENCE [LARGE SCALE GENOMIC DNA]</scope>
    <source>
        <strain evidence="2 3">CWH03</strain>
    </source>
</reference>
<comment type="caution">
    <text evidence="2">The sequence shown here is derived from an EMBL/GenBank/DDBJ whole genome shotgun (WGS) entry which is preliminary data.</text>
</comment>
<evidence type="ECO:0000313" key="2">
    <source>
        <dbReference type="EMBL" id="GFH34600.1"/>
    </source>
</evidence>
<feature type="region of interest" description="Disordered" evidence="1">
    <location>
        <begin position="47"/>
        <end position="99"/>
    </location>
</feature>
<gene>
    <name evidence="2" type="ORF">SCWH03_08140</name>
</gene>
<feature type="compositionally biased region" description="Basic and acidic residues" evidence="1">
    <location>
        <begin position="62"/>
        <end position="75"/>
    </location>
</feature>
<name>A0A6A0ANQ8_9ACTN</name>
<evidence type="ECO:0000313" key="3">
    <source>
        <dbReference type="Proteomes" id="UP000484988"/>
    </source>
</evidence>
<dbReference type="AlphaFoldDB" id="A0A6A0ANQ8"/>
<proteinExistence type="predicted"/>
<evidence type="ECO:0000256" key="1">
    <source>
        <dbReference type="SAM" id="MobiDB-lite"/>
    </source>
</evidence>
<sequence length="99" mass="10926">MSSGPFPGERRPATGDPVRAPVVRWLHLLPVVRARRARPSCAPVVRVWRLRRPGPSSGSHPPRAEPGRALDREAAEPPVPRRYTASPRRRSVPPGSAFE</sequence>
<organism evidence="2 3">
    <name type="scientific">Streptomyces pacificus</name>
    <dbReference type="NCBI Taxonomy" id="2705029"/>
    <lineage>
        <taxon>Bacteria</taxon>
        <taxon>Bacillati</taxon>
        <taxon>Actinomycetota</taxon>
        <taxon>Actinomycetes</taxon>
        <taxon>Kitasatosporales</taxon>
        <taxon>Streptomycetaceae</taxon>
        <taxon>Streptomyces</taxon>
    </lineage>
</organism>
<keyword evidence="3" id="KW-1185">Reference proteome</keyword>
<protein>
    <submittedName>
        <fullName evidence="2">Uncharacterized protein</fullName>
    </submittedName>
</protein>
<dbReference type="EMBL" id="BLLG01000002">
    <property type="protein sequence ID" value="GFH34600.1"/>
    <property type="molecule type" value="Genomic_DNA"/>
</dbReference>
<dbReference type="Proteomes" id="UP000484988">
    <property type="component" value="Unassembled WGS sequence"/>
</dbReference>